<gene>
    <name evidence="8" type="ORF">SmJEL517_g04722</name>
</gene>
<dbReference type="RefSeq" id="XP_031023399.1">
    <property type="nucleotide sequence ID" value="XM_031170650.1"/>
</dbReference>
<dbReference type="GO" id="GO:0005975">
    <property type="term" value="P:carbohydrate metabolic process"/>
    <property type="evidence" value="ECO:0007669"/>
    <property type="project" value="InterPro"/>
</dbReference>
<evidence type="ECO:0000256" key="2">
    <source>
        <dbReference type="ARBA" id="ARBA00022723"/>
    </source>
</evidence>
<dbReference type="Proteomes" id="UP000319731">
    <property type="component" value="Unassembled WGS sequence"/>
</dbReference>
<keyword evidence="5" id="KW-0119">Carbohydrate metabolism</keyword>
<dbReference type="PANTHER" id="PTHR46471:SF2">
    <property type="entry name" value="CHITIN DEACETYLASE-RELATED"/>
    <property type="match status" value="1"/>
</dbReference>
<sequence length="299" mass="32401">MKVASVLTAAIAMLGLVSAEEMPSPWSSGREGPDWLYSSFFVPARKLGDVSRAAAAPAAVNAAATNTTKLASVPTITSCTKPGLMALTFDDGPYQYTAQVLDELRILGVPGTFFVNGQNYASIWDYGDVVRRMLNEGHQIGSHTWDHTDCLNMADAKFQSEITQLENALQSIAGIRPAYFRFPYGDYNAHLLTLLADYGYRASVLWSIDTLDYNHAQPTAANIANSMQNVHNALDRASAVSSSWIVLEHDVQPVTGNVQAEANLPGGSYLQQVVTLGKQKGYRFVTVAECNGDPNGAYR</sequence>
<evidence type="ECO:0000256" key="3">
    <source>
        <dbReference type="ARBA" id="ARBA00022729"/>
    </source>
</evidence>
<feature type="signal peptide" evidence="6">
    <location>
        <begin position="1"/>
        <end position="19"/>
    </location>
</feature>
<dbReference type="GO" id="GO:0016810">
    <property type="term" value="F:hydrolase activity, acting on carbon-nitrogen (but not peptide) bonds"/>
    <property type="evidence" value="ECO:0007669"/>
    <property type="project" value="InterPro"/>
</dbReference>
<name>A0A507BSW1_9FUNG</name>
<dbReference type="GeneID" id="42005947"/>
<evidence type="ECO:0000256" key="5">
    <source>
        <dbReference type="ARBA" id="ARBA00023277"/>
    </source>
</evidence>
<comment type="cofactor">
    <cofactor evidence="1">
        <name>Co(2+)</name>
        <dbReference type="ChEBI" id="CHEBI:48828"/>
    </cofactor>
</comment>
<protein>
    <recommendedName>
        <fullName evidence="7">NodB homology domain-containing protein</fullName>
    </recommendedName>
</protein>
<evidence type="ECO:0000313" key="9">
    <source>
        <dbReference type="Proteomes" id="UP000319731"/>
    </source>
</evidence>
<dbReference type="SUPFAM" id="SSF88713">
    <property type="entry name" value="Glycoside hydrolase/deacetylase"/>
    <property type="match status" value="1"/>
</dbReference>
<dbReference type="EMBL" id="QEAO01000034">
    <property type="protein sequence ID" value="TPX32137.1"/>
    <property type="molecule type" value="Genomic_DNA"/>
</dbReference>
<comment type="caution">
    <text evidence="8">The sequence shown here is derived from an EMBL/GenBank/DDBJ whole genome shotgun (WGS) entry which is preliminary data.</text>
</comment>
<proteinExistence type="predicted"/>
<evidence type="ECO:0000256" key="1">
    <source>
        <dbReference type="ARBA" id="ARBA00001941"/>
    </source>
</evidence>
<dbReference type="AlphaFoldDB" id="A0A507BSW1"/>
<dbReference type="OrthoDB" id="5547340at2759"/>
<evidence type="ECO:0000313" key="8">
    <source>
        <dbReference type="EMBL" id="TPX32137.1"/>
    </source>
</evidence>
<reference evidence="8 9" key="1">
    <citation type="journal article" date="2019" name="Sci. Rep.">
        <title>Comparative genomics of chytrid fungi reveal insights into the obligate biotrophic and pathogenic lifestyle of Synchytrium endobioticum.</title>
        <authorList>
            <person name="van de Vossenberg B.T.L.H."/>
            <person name="Warris S."/>
            <person name="Nguyen H.D.T."/>
            <person name="van Gent-Pelzer M.P.E."/>
            <person name="Joly D.L."/>
            <person name="van de Geest H.C."/>
            <person name="Bonants P.J.M."/>
            <person name="Smith D.S."/>
            <person name="Levesque C.A."/>
            <person name="van der Lee T.A.J."/>
        </authorList>
    </citation>
    <scope>NUCLEOTIDE SEQUENCE [LARGE SCALE GENOMIC DNA]</scope>
    <source>
        <strain evidence="8 9">JEL517</strain>
    </source>
</reference>
<dbReference type="PANTHER" id="PTHR46471">
    <property type="entry name" value="CHITIN DEACETYLASE"/>
    <property type="match status" value="1"/>
</dbReference>
<evidence type="ECO:0000259" key="7">
    <source>
        <dbReference type="PROSITE" id="PS51677"/>
    </source>
</evidence>
<dbReference type="CDD" id="cd10951">
    <property type="entry name" value="CE4_ClCDA_like"/>
    <property type="match status" value="1"/>
</dbReference>
<dbReference type="InterPro" id="IPR011330">
    <property type="entry name" value="Glyco_hydro/deAcase_b/a-brl"/>
</dbReference>
<keyword evidence="2" id="KW-0479">Metal-binding</keyword>
<keyword evidence="9" id="KW-1185">Reference proteome</keyword>
<dbReference type="Pfam" id="PF01522">
    <property type="entry name" value="Polysacc_deac_1"/>
    <property type="match status" value="1"/>
</dbReference>
<evidence type="ECO:0000256" key="4">
    <source>
        <dbReference type="ARBA" id="ARBA00022801"/>
    </source>
</evidence>
<dbReference type="GO" id="GO:0046872">
    <property type="term" value="F:metal ion binding"/>
    <property type="evidence" value="ECO:0007669"/>
    <property type="project" value="UniProtKB-KW"/>
</dbReference>
<accession>A0A507BSW1</accession>
<feature type="domain" description="NodB homology" evidence="7">
    <location>
        <begin position="83"/>
        <end position="285"/>
    </location>
</feature>
<keyword evidence="3 6" id="KW-0732">Signal</keyword>
<dbReference type="Gene3D" id="3.20.20.370">
    <property type="entry name" value="Glycoside hydrolase/deacetylase"/>
    <property type="match status" value="1"/>
</dbReference>
<dbReference type="PROSITE" id="PS51677">
    <property type="entry name" value="NODB"/>
    <property type="match status" value="1"/>
</dbReference>
<organism evidence="8 9">
    <name type="scientific">Synchytrium microbalum</name>
    <dbReference type="NCBI Taxonomy" id="1806994"/>
    <lineage>
        <taxon>Eukaryota</taxon>
        <taxon>Fungi</taxon>
        <taxon>Fungi incertae sedis</taxon>
        <taxon>Chytridiomycota</taxon>
        <taxon>Chytridiomycota incertae sedis</taxon>
        <taxon>Chytridiomycetes</taxon>
        <taxon>Synchytriales</taxon>
        <taxon>Synchytriaceae</taxon>
        <taxon>Synchytrium</taxon>
    </lineage>
</organism>
<dbReference type="STRING" id="1806994.A0A507BSW1"/>
<feature type="chain" id="PRO_5021454673" description="NodB homology domain-containing protein" evidence="6">
    <location>
        <begin position="20"/>
        <end position="299"/>
    </location>
</feature>
<dbReference type="InterPro" id="IPR002509">
    <property type="entry name" value="NODB_dom"/>
</dbReference>
<keyword evidence="4" id="KW-0378">Hydrolase</keyword>
<evidence type="ECO:0000256" key="6">
    <source>
        <dbReference type="SAM" id="SignalP"/>
    </source>
</evidence>